<dbReference type="EMBL" id="LDJL01000014">
    <property type="protein sequence ID" value="KRG68408.1"/>
    <property type="molecule type" value="Genomic_DNA"/>
</dbReference>
<name>A0A0R0CU37_9GAMM</name>
<reference evidence="2 3" key="1">
    <citation type="submission" date="2015-05" db="EMBL/GenBank/DDBJ databases">
        <title>Genome sequencing and analysis of members of genus Stenotrophomonas.</title>
        <authorList>
            <person name="Patil P.P."/>
            <person name="Midha S."/>
            <person name="Patil P.B."/>
        </authorList>
    </citation>
    <scope>NUCLEOTIDE SEQUENCE [LARGE SCALE GENOMIC DNA]</scope>
    <source>
        <strain evidence="2 3">DSM 21858</strain>
    </source>
</reference>
<keyword evidence="1" id="KW-1133">Transmembrane helix</keyword>
<evidence type="ECO:0000256" key="1">
    <source>
        <dbReference type="SAM" id="Phobius"/>
    </source>
</evidence>
<dbReference type="PROSITE" id="PS51257">
    <property type="entry name" value="PROKAR_LIPOPROTEIN"/>
    <property type="match status" value="1"/>
</dbReference>
<keyword evidence="3" id="KW-1185">Reference proteome</keyword>
<dbReference type="PATRIC" id="fig|344882.3.peg.961"/>
<protein>
    <submittedName>
        <fullName evidence="2">Uncharacterized protein</fullName>
    </submittedName>
</protein>
<organism evidence="2 3">
    <name type="scientific">Pseudoxanthomonas dokdonensis</name>
    <dbReference type="NCBI Taxonomy" id="344882"/>
    <lineage>
        <taxon>Bacteria</taxon>
        <taxon>Pseudomonadati</taxon>
        <taxon>Pseudomonadota</taxon>
        <taxon>Gammaproteobacteria</taxon>
        <taxon>Lysobacterales</taxon>
        <taxon>Lysobacteraceae</taxon>
        <taxon>Pseudoxanthomonas</taxon>
    </lineage>
</organism>
<feature type="transmembrane region" description="Helical" evidence="1">
    <location>
        <begin position="20"/>
        <end position="37"/>
    </location>
</feature>
<keyword evidence="1" id="KW-0812">Transmembrane</keyword>
<dbReference type="Proteomes" id="UP000052052">
    <property type="component" value="Unassembled WGS sequence"/>
</dbReference>
<gene>
    <name evidence="2" type="ORF">ABB29_12915</name>
</gene>
<evidence type="ECO:0000313" key="3">
    <source>
        <dbReference type="Proteomes" id="UP000052052"/>
    </source>
</evidence>
<evidence type="ECO:0000313" key="2">
    <source>
        <dbReference type="EMBL" id="KRG68408.1"/>
    </source>
</evidence>
<comment type="caution">
    <text evidence="2">The sequence shown here is derived from an EMBL/GenBank/DDBJ whole genome shotgun (WGS) entry which is preliminary data.</text>
</comment>
<feature type="transmembrane region" description="Helical" evidence="1">
    <location>
        <begin position="43"/>
        <end position="60"/>
    </location>
</feature>
<dbReference type="STRING" id="344882.ABB29_12915"/>
<proteinExistence type="predicted"/>
<keyword evidence="1" id="KW-0472">Membrane</keyword>
<sequence>MRQALLRSSWMQQEKSMQALGIAFLGCGASFLAVGIATRLLAFTVLGPVFLGLGVVFLATSRARSISNTDQDGKPDKSRS</sequence>
<accession>A0A0R0CU37</accession>
<dbReference type="AlphaFoldDB" id="A0A0R0CU37"/>